<gene>
    <name evidence="1" type="ordered locus">MTR_7g065940</name>
</gene>
<proteinExistence type="predicted"/>
<organism evidence="1 3">
    <name type="scientific">Medicago truncatula</name>
    <name type="common">Barrel medic</name>
    <name type="synonym">Medicago tribuloides</name>
    <dbReference type="NCBI Taxonomy" id="3880"/>
    <lineage>
        <taxon>Eukaryota</taxon>
        <taxon>Viridiplantae</taxon>
        <taxon>Streptophyta</taxon>
        <taxon>Embryophyta</taxon>
        <taxon>Tracheophyta</taxon>
        <taxon>Spermatophyta</taxon>
        <taxon>Magnoliopsida</taxon>
        <taxon>eudicotyledons</taxon>
        <taxon>Gunneridae</taxon>
        <taxon>Pentapetalae</taxon>
        <taxon>rosids</taxon>
        <taxon>fabids</taxon>
        <taxon>Fabales</taxon>
        <taxon>Fabaceae</taxon>
        <taxon>Papilionoideae</taxon>
        <taxon>50 kb inversion clade</taxon>
        <taxon>NPAAA clade</taxon>
        <taxon>Hologalegina</taxon>
        <taxon>IRL clade</taxon>
        <taxon>Trifolieae</taxon>
        <taxon>Medicago</taxon>
    </lineage>
</organism>
<reference evidence="2" key="3">
    <citation type="submission" date="2015-04" db="UniProtKB">
        <authorList>
            <consortium name="EnsemblPlants"/>
        </authorList>
    </citation>
    <scope>IDENTIFICATION</scope>
    <source>
        <strain evidence="2">cv. Jemalong A17</strain>
    </source>
</reference>
<reference evidence="1 3" key="2">
    <citation type="journal article" date="2014" name="BMC Genomics">
        <title>An improved genome release (version Mt4.0) for the model legume Medicago truncatula.</title>
        <authorList>
            <person name="Tang H."/>
            <person name="Krishnakumar V."/>
            <person name="Bidwell S."/>
            <person name="Rosen B."/>
            <person name="Chan A."/>
            <person name="Zhou S."/>
            <person name="Gentzbittel L."/>
            <person name="Childs K.L."/>
            <person name="Yandell M."/>
            <person name="Gundlach H."/>
            <person name="Mayer K.F."/>
            <person name="Schwartz D.C."/>
            <person name="Town C.D."/>
        </authorList>
    </citation>
    <scope>GENOME REANNOTATION</scope>
    <source>
        <strain evidence="1">A17</strain>
        <strain evidence="2 3">cv. Jemalong A17</strain>
    </source>
</reference>
<keyword evidence="3" id="KW-1185">Reference proteome</keyword>
<dbReference type="AlphaFoldDB" id="A0A072TZW5"/>
<dbReference type="EMBL" id="CM001223">
    <property type="protein sequence ID" value="KEH23064.1"/>
    <property type="molecule type" value="Genomic_DNA"/>
</dbReference>
<dbReference type="EnsemblPlants" id="KEH23064">
    <property type="protein sequence ID" value="KEH23064"/>
    <property type="gene ID" value="MTR_7g065940"/>
</dbReference>
<evidence type="ECO:0000313" key="3">
    <source>
        <dbReference type="Proteomes" id="UP000002051"/>
    </source>
</evidence>
<sequence length="106" mass="12243">MAATYLNYAVRKKMVSQQLQDISQLIDIGRQIKKLNLEKEDTIQKAIEEGHLVFKDTPKLFMKVDEHPFQHRTSSTYIFSTNTNIDCGERESRMKVAHDNGTLSEV</sequence>
<name>A0A072TZW5_MEDTR</name>
<evidence type="ECO:0000313" key="2">
    <source>
        <dbReference type="EnsemblPlants" id="KEH23064"/>
    </source>
</evidence>
<evidence type="ECO:0000313" key="1">
    <source>
        <dbReference type="EMBL" id="KEH23064.1"/>
    </source>
</evidence>
<protein>
    <submittedName>
        <fullName evidence="1 2">Uncharacterized protein</fullName>
    </submittedName>
</protein>
<dbReference type="Proteomes" id="UP000002051">
    <property type="component" value="Unassembled WGS sequence"/>
</dbReference>
<dbReference type="HOGENOM" id="CLU_2227165_0_0_1"/>
<accession>A0A072TZW5</accession>
<reference evidence="1 3" key="1">
    <citation type="journal article" date="2011" name="Nature">
        <title>The Medicago genome provides insight into the evolution of rhizobial symbioses.</title>
        <authorList>
            <person name="Young N.D."/>
            <person name="Debelle F."/>
            <person name="Oldroyd G.E."/>
            <person name="Geurts R."/>
            <person name="Cannon S.B."/>
            <person name="Udvardi M.K."/>
            <person name="Benedito V.A."/>
            <person name="Mayer K.F."/>
            <person name="Gouzy J."/>
            <person name="Schoof H."/>
            <person name="Van de Peer Y."/>
            <person name="Proost S."/>
            <person name="Cook D.R."/>
            <person name="Meyers B.C."/>
            <person name="Spannagl M."/>
            <person name="Cheung F."/>
            <person name="De Mita S."/>
            <person name="Krishnakumar V."/>
            <person name="Gundlach H."/>
            <person name="Zhou S."/>
            <person name="Mudge J."/>
            <person name="Bharti A.K."/>
            <person name="Murray J.D."/>
            <person name="Naoumkina M.A."/>
            <person name="Rosen B."/>
            <person name="Silverstein K.A."/>
            <person name="Tang H."/>
            <person name="Rombauts S."/>
            <person name="Zhao P.X."/>
            <person name="Zhou P."/>
            <person name="Barbe V."/>
            <person name="Bardou P."/>
            <person name="Bechner M."/>
            <person name="Bellec A."/>
            <person name="Berger A."/>
            <person name="Berges H."/>
            <person name="Bidwell S."/>
            <person name="Bisseling T."/>
            <person name="Choisne N."/>
            <person name="Couloux A."/>
            <person name="Denny R."/>
            <person name="Deshpande S."/>
            <person name="Dai X."/>
            <person name="Doyle J.J."/>
            <person name="Dudez A.M."/>
            <person name="Farmer A.D."/>
            <person name="Fouteau S."/>
            <person name="Franken C."/>
            <person name="Gibelin C."/>
            <person name="Gish J."/>
            <person name="Goldstein S."/>
            <person name="Gonzalez A.J."/>
            <person name="Green P.J."/>
            <person name="Hallab A."/>
            <person name="Hartog M."/>
            <person name="Hua A."/>
            <person name="Humphray S.J."/>
            <person name="Jeong D.H."/>
            <person name="Jing Y."/>
            <person name="Jocker A."/>
            <person name="Kenton S.M."/>
            <person name="Kim D.J."/>
            <person name="Klee K."/>
            <person name="Lai H."/>
            <person name="Lang C."/>
            <person name="Lin S."/>
            <person name="Macmil S.L."/>
            <person name="Magdelenat G."/>
            <person name="Matthews L."/>
            <person name="McCorrison J."/>
            <person name="Monaghan E.L."/>
            <person name="Mun J.H."/>
            <person name="Najar F.Z."/>
            <person name="Nicholson C."/>
            <person name="Noirot C."/>
            <person name="O'Bleness M."/>
            <person name="Paule C.R."/>
            <person name="Poulain J."/>
            <person name="Prion F."/>
            <person name="Qin B."/>
            <person name="Qu C."/>
            <person name="Retzel E.F."/>
            <person name="Riddle C."/>
            <person name="Sallet E."/>
            <person name="Samain S."/>
            <person name="Samson N."/>
            <person name="Sanders I."/>
            <person name="Saurat O."/>
            <person name="Scarpelli C."/>
            <person name="Schiex T."/>
            <person name="Segurens B."/>
            <person name="Severin A.J."/>
            <person name="Sherrier D.J."/>
            <person name="Shi R."/>
            <person name="Sims S."/>
            <person name="Singer S.R."/>
            <person name="Sinharoy S."/>
            <person name="Sterck L."/>
            <person name="Viollet A."/>
            <person name="Wang B.B."/>
            <person name="Wang K."/>
            <person name="Wang M."/>
            <person name="Wang X."/>
            <person name="Warfsmann J."/>
            <person name="Weissenbach J."/>
            <person name="White D.D."/>
            <person name="White J.D."/>
            <person name="Wiley G.B."/>
            <person name="Wincker P."/>
            <person name="Xing Y."/>
            <person name="Yang L."/>
            <person name="Yao Z."/>
            <person name="Ying F."/>
            <person name="Zhai J."/>
            <person name="Zhou L."/>
            <person name="Zuber A."/>
            <person name="Denarie J."/>
            <person name="Dixon R.A."/>
            <person name="May G.D."/>
            <person name="Schwartz D.C."/>
            <person name="Rogers J."/>
            <person name="Quetier F."/>
            <person name="Town C.D."/>
            <person name="Roe B.A."/>
        </authorList>
    </citation>
    <scope>NUCLEOTIDE SEQUENCE [LARGE SCALE GENOMIC DNA]</scope>
    <source>
        <strain evidence="1">A17</strain>
        <strain evidence="2 3">cv. Jemalong A17</strain>
    </source>
</reference>